<organism evidence="1 2">
    <name type="scientific">Rhodopseudomonas palustris</name>
    <dbReference type="NCBI Taxonomy" id="1076"/>
    <lineage>
        <taxon>Bacteria</taxon>
        <taxon>Pseudomonadati</taxon>
        <taxon>Pseudomonadota</taxon>
        <taxon>Alphaproteobacteria</taxon>
        <taxon>Hyphomicrobiales</taxon>
        <taxon>Nitrobacteraceae</taxon>
        <taxon>Rhodopseudomonas</taxon>
    </lineage>
</organism>
<accession>A0A0D7EH37</accession>
<proteinExistence type="predicted"/>
<dbReference type="EMBL" id="JXXE01000375">
    <property type="protein sequence ID" value="KIZ40144.1"/>
    <property type="molecule type" value="Genomic_DNA"/>
</dbReference>
<evidence type="ECO:0000313" key="1">
    <source>
        <dbReference type="EMBL" id="KIZ40144.1"/>
    </source>
</evidence>
<dbReference type="Proteomes" id="UP000032515">
    <property type="component" value="Unassembled WGS sequence"/>
</dbReference>
<dbReference type="AlphaFoldDB" id="A0A0D7EH37"/>
<evidence type="ECO:0000313" key="2">
    <source>
        <dbReference type="Proteomes" id="UP000032515"/>
    </source>
</evidence>
<feature type="non-terminal residue" evidence="1">
    <location>
        <position position="93"/>
    </location>
</feature>
<comment type="caution">
    <text evidence="1">The sequence shown here is derived from an EMBL/GenBank/DDBJ whole genome shotgun (WGS) entry which is preliminary data.</text>
</comment>
<sequence length="93" mass="10295">MLKALFEHSRHRLRKTLRAKLSQKLSQLTALVVAAALIIAPVPALAQQASGPSLLRDTEIEQLLRDYTRPILRAAGLEKQNIQVAIINNSAFN</sequence>
<name>A0A0D7EH37_RHOPL</name>
<protein>
    <submittedName>
        <fullName evidence="1">Peptidase</fullName>
    </submittedName>
</protein>
<dbReference type="PATRIC" id="fig|1076.23.peg.4181"/>
<reference evidence="1 2" key="1">
    <citation type="submission" date="2014-11" db="EMBL/GenBank/DDBJ databases">
        <title>Genomics and ecophysiology of heterotrophic nitrogen fixing bacteria isolated from estuarine surface water.</title>
        <authorList>
            <person name="Bentzon-Tilia M."/>
            <person name="Severin I."/>
            <person name="Hansen L.H."/>
            <person name="Riemann L."/>
        </authorList>
    </citation>
    <scope>NUCLEOTIDE SEQUENCE [LARGE SCALE GENOMIC DNA]</scope>
    <source>
        <strain evidence="1 2">BAL398</strain>
    </source>
</reference>
<gene>
    <name evidence="1" type="ORF">OO17_18505</name>
</gene>